<dbReference type="Proteomes" id="UP000887013">
    <property type="component" value="Unassembled WGS sequence"/>
</dbReference>
<sequence length="96" mass="10663">MIATANISPIRDFSVISEACSNKMLVLVQSTASVKPTFSSSMKRSTSDAYFSVRDMAEWPGHNDKVRYLNSVSSLALQNLRAPELHDEPVKRKCSN</sequence>
<reference evidence="1" key="1">
    <citation type="submission" date="2020-08" db="EMBL/GenBank/DDBJ databases">
        <title>Multicomponent nature underlies the extraordinary mechanical properties of spider dragline silk.</title>
        <authorList>
            <person name="Kono N."/>
            <person name="Nakamura H."/>
            <person name="Mori M."/>
            <person name="Yoshida Y."/>
            <person name="Ohtoshi R."/>
            <person name="Malay A.D."/>
            <person name="Moran D.A.P."/>
            <person name="Tomita M."/>
            <person name="Numata K."/>
            <person name="Arakawa K."/>
        </authorList>
    </citation>
    <scope>NUCLEOTIDE SEQUENCE</scope>
</reference>
<organism evidence="1 2">
    <name type="scientific">Nephila pilipes</name>
    <name type="common">Giant wood spider</name>
    <name type="synonym">Nephila maculata</name>
    <dbReference type="NCBI Taxonomy" id="299642"/>
    <lineage>
        <taxon>Eukaryota</taxon>
        <taxon>Metazoa</taxon>
        <taxon>Ecdysozoa</taxon>
        <taxon>Arthropoda</taxon>
        <taxon>Chelicerata</taxon>
        <taxon>Arachnida</taxon>
        <taxon>Araneae</taxon>
        <taxon>Araneomorphae</taxon>
        <taxon>Entelegynae</taxon>
        <taxon>Araneoidea</taxon>
        <taxon>Nephilidae</taxon>
        <taxon>Nephila</taxon>
    </lineage>
</organism>
<evidence type="ECO:0000313" key="2">
    <source>
        <dbReference type="Proteomes" id="UP000887013"/>
    </source>
</evidence>
<dbReference type="EMBL" id="BMAW01100626">
    <property type="protein sequence ID" value="GFS96022.1"/>
    <property type="molecule type" value="Genomic_DNA"/>
</dbReference>
<keyword evidence="2" id="KW-1185">Reference proteome</keyword>
<protein>
    <submittedName>
        <fullName evidence="1">Uncharacterized protein</fullName>
    </submittedName>
</protein>
<accession>A0A8X6TDH7</accession>
<dbReference type="AlphaFoldDB" id="A0A8X6TDH7"/>
<comment type="caution">
    <text evidence="1">The sequence shown here is derived from an EMBL/GenBank/DDBJ whole genome shotgun (WGS) entry which is preliminary data.</text>
</comment>
<evidence type="ECO:0000313" key="1">
    <source>
        <dbReference type="EMBL" id="GFS96022.1"/>
    </source>
</evidence>
<gene>
    <name evidence="1" type="ORF">NPIL_459421</name>
</gene>
<name>A0A8X6TDH7_NEPPI</name>
<proteinExistence type="predicted"/>